<gene>
    <name evidence="2" type="ORF">CWE23_00235</name>
</gene>
<dbReference type="EMBL" id="PIPS01000001">
    <property type="protein sequence ID" value="RUO44513.1"/>
    <property type="molecule type" value="Genomic_DNA"/>
</dbReference>
<dbReference type="Proteomes" id="UP000286680">
    <property type="component" value="Unassembled WGS sequence"/>
</dbReference>
<evidence type="ECO:0000256" key="1">
    <source>
        <dbReference type="SAM" id="MobiDB-lite"/>
    </source>
</evidence>
<name>A0AA94EEW8_9GAMM</name>
<feature type="region of interest" description="Disordered" evidence="1">
    <location>
        <begin position="27"/>
        <end position="60"/>
    </location>
</feature>
<evidence type="ECO:0000313" key="3">
    <source>
        <dbReference type="Proteomes" id="UP000286680"/>
    </source>
</evidence>
<reference evidence="3" key="1">
    <citation type="journal article" date="2018" name="Front. Microbiol.">
        <title>Genome-Based Analysis Reveals the Taxonomy and Diversity of the Family Idiomarinaceae.</title>
        <authorList>
            <person name="Liu Y."/>
            <person name="Lai Q."/>
            <person name="Shao Z."/>
        </authorList>
    </citation>
    <scope>NUCLEOTIDE SEQUENCE [LARGE SCALE GENOMIC DNA]</scope>
    <source>
        <strain evidence="3">SN-14</strain>
    </source>
</reference>
<accession>A0AA94EEW8</accession>
<dbReference type="RefSeq" id="WP_126819072.1">
    <property type="nucleotide sequence ID" value="NZ_PIPS01000001.1"/>
</dbReference>
<dbReference type="AlphaFoldDB" id="A0AA94EEW8"/>
<proteinExistence type="predicted"/>
<sequence>MASSYKGLYVQRFSDGIIHSVQVVDSGGNSIPLEPQTYIDRDVQPPIDELPDLEDYQKSK</sequence>
<organism evidence="2 3">
    <name type="scientific">Idiomarina aquatica</name>
    <dbReference type="NCBI Taxonomy" id="1327752"/>
    <lineage>
        <taxon>Bacteria</taxon>
        <taxon>Pseudomonadati</taxon>
        <taxon>Pseudomonadota</taxon>
        <taxon>Gammaproteobacteria</taxon>
        <taxon>Alteromonadales</taxon>
        <taxon>Idiomarinaceae</taxon>
        <taxon>Idiomarina</taxon>
    </lineage>
</organism>
<comment type="caution">
    <text evidence="2">The sequence shown here is derived from an EMBL/GenBank/DDBJ whole genome shotgun (WGS) entry which is preliminary data.</text>
</comment>
<evidence type="ECO:0000313" key="2">
    <source>
        <dbReference type="EMBL" id="RUO44513.1"/>
    </source>
</evidence>
<protein>
    <submittedName>
        <fullName evidence="2">Uncharacterized protein</fullName>
    </submittedName>
</protein>
<keyword evidence="3" id="KW-1185">Reference proteome</keyword>